<evidence type="ECO:0000313" key="1">
    <source>
        <dbReference type="EMBL" id="KAI3361732.1"/>
    </source>
</evidence>
<sequence length="285" mass="32365">MCVPTKTFFTYNNNKPWFSPKLRQLRQARSGDRILYNQARNTLTKQIRVAKKGYTEKLKNNFSASNSASVWRSLETITNYRRPSPHTAGNHQLADELNGFYCRFDRPSFSHPSPTPTTTPYNHSHFLPAPHPSPLTPHLHSGFLRRTCVGSFRDRTSGITRTRRSAFNTIISVILHSKHSQLTVPVPTCQWISNFLTDRRQQVRLGSITSSTRTVSTGASQPGAEYTLKTVEMTVNFRRSPPTLLPLSILNNTVSAVETFRFLGSTISQDLKWESNIDTIRKKAQ</sequence>
<gene>
    <name evidence="1" type="ORF">L3Q82_002085</name>
</gene>
<accession>A0ACB8W3F0</accession>
<organism evidence="1 2">
    <name type="scientific">Scortum barcoo</name>
    <name type="common">barcoo grunter</name>
    <dbReference type="NCBI Taxonomy" id="214431"/>
    <lineage>
        <taxon>Eukaryota</taxon>
        <taxon>Metazoa</taxon>
        <taxon>Chordata</taxon>
        <taxon>Craniata</taxon>
        <taxon>Vertebrata</taxon>
        <taxon>Euteleostomi</taxon>
        <taxon>Actinopterygii</taxon>
        <taxon>Neopterygii</taxon>
        <taxon>Teleostei</taxon>
        <taxon>Neoteleostei</taxon>
        <taxon>Acanthomorphata</taxon>
        <taxon>Eupercaria</taxon>
        <taxon>Centrarchiformes</taxon>
        <taxon>Terapontoidei</taxon>
        <taxon>Terapontidae</taxon>
        <taxon>Scortum</taxon>
    </lineage>
</organism>
<evidence type="ECO:0000313" key="2">
    <source>
        <dbReference type="Proteomes" id="UP000831701"/>
    </source>
</evidence>
<dbReference type="Proteomes" id="UP000831701">
    <property type="component" value="Chromosome 15"/>
</dbReference>
<name>A0ACB8W3F0_9TELE</name>
<protein>
    <submittedName>
        <fullName evidence="1">Uncharacterized protein</fullName>
    </submittedName>
</protein>
<keyword evidence="2" id="KW-1185">Reference proteome</keyword>
<comment type="caution">
    <text evidence="1">The sequence shown here is derived from an EMBL/GenBank/DDBJ whole genome shotgun (WGS) entry which is preliminary data.</text>
</comment>
<reference evidence="1" key="1">
    <citation type="submission" date="2022-04" db="EMBL/GenBank/DDBJ databases">
        <title>Jade perch genome.</title>
        <authorList>
            <person name="Chao B."/>
        </authorList>
    </citation>
    <scope>NUCLEOTIDE SEQUENCE</scope>
    <source>
        <strain evidence="1">CB-2022</strain>
    </source>
</reference>
<dbReference type="EMBL" id="CM041545">
    <property type="protein sequence ID" value="KAI3361732.1"/>
    <property type="molecule type" value="Genomic_DNA"/>
</dbReference>
<proteinExistence type="predicted"/>